<protein>
    <submittedName>
        <fullName evidence="2">Hypothetical_protein</fullName>
    </submittedName>
</protein>
<name>A0AA86QDF2_9EUKA</name>
<accession>A0AA86QDF2</accession>
<evidence type="ECO:0000313" key="3">
    <source>
        <dbReference type="Proteomes" id="UP001642409"/>
    </source>
</evidence>
<sequence length="150" mass="17394">MVALNVYLASITDKQVTFQEETQIIKHLMQWLTYTQKKLQITLITFIQTMMKTKFMSDIHLINNNLLIYICQFTFKSDNFKQILARILAQIKFIPANMFKHAVKNNAKKLYPGPCLVKRALFLRVCACLDTQKPAKTHLNGIIEKTLLST</sequence>
<dbReference type="EMBL" id="CAXDID020000434">
    <property type="protein sequence ID" value="CAL6091250.1"/>
    <property type="molecule type" value="Genomic_DNA"/>
</dbReference>
<dbReference type="AlphaFoldDB" id="A0AA86QDF2"/>
<reference evidence="1" key="1">
    <citation type="submission" date="2023-06" db="EMBL/GenBank/DDBJ databases">
        <authorList>
            <person name="Kurt Z."/>
        </authorList>
    </citation>
    <scope>NUCLEOTIDE SEQUENCE</scope>
</reference>
<comment type="caution">
    <text evidence="1">The sequence shown here is derived from an EMBL/GenBank/DDBJ whole genome shotgun (WGS) entry which is preliminary data.</text>
</comment>
<organism evidence="1">
    <name type="scientific">Hexamita inflata</name>
    <dbReference type="NCBI Taxonomy" id="28002"/>
    <lineage>
        <taxon>Eukaryota</taxon>
        <taxon>Metamonada</taxon>
        <taxon>Diplomonadida</taxon>
        <taxon>Hexamitidae</taxon>
        <taxon>Hexamitinae</taxon>
        <taxon>Hexamita</taxon>
    </lineage>
</organism>
<evidence type="ECO:0000313" key="2">
    <source>
        <dbReference type="EMBL" id="CAL6091250.1"/>
    </source>
</evidence>
<keyword evidence="3" id="KW-1185">Reference proteome</keyword>
<dbReference type="Proteomes" id="UP001642409">
    <property type="component" value="Unassembled WGS sequence"/>
</dbReference>
<evidence type="ECO:0000313" key="1">
    <source>
        <dbReference type="EMBL" id="CAI9951004.1"/>
    </source>
</evidence>
<gene>
    <name evidence="1" type="ORF">HINF_LOCUS38649</name>
    <name evidence="2" type="ORF">HINF_LOCUS65696</name>
</gene>
<reference evidence="2 3" key="2">
    <citation type="submission" date="2024-07" db="EMBL/GenBank/DDBJ databases">
        <authorList>
            <person name="Akdeniz Z."/>
        </authorList>
    </citation>
    <scope>NUCLEOTIDE SEQUENCE [LARGE SCALE GENOMIC DNA]</scope>
</reference>
<dbReference type="EMBL" id="CATOUU010000820">
    <property type="protein sequence ID" value="CAI9951004.1"/>
    <property type="molecule type" value="Genomic_DNA"/>
</dbReference>
<proteinExistence type="predicted"/>